<reference evidence="1 2" key="1">
    <citation type="journal article" date="2014" name="Genome Announc.">
        <title>Draft Genome Sequence of the Boron-Tolerant and Moderately Halotolerant Bacterium Gracilibacillus boraciitolerans JCM 21714T.</title>
        <authorList>
            <person name="Ahmed I."/>
            <person name="Oshima K."/>
            <person name="Suda W."/>
            <person name="Kitamura K."/>
            <person name="Iida T."/>
            <person name="Ohmori Y."/>
            <person name="Fujiwara T."/>
            <person name="Hattori M."/>
            <person name="Ohkuma M."/>
        </authorList>
    </citation>
    <scope>NUCLEOTIDE SEQUENCE [LARGE SCALE GENOMIC DNA]</scope>
    <source>
        <strain evidence="1 2">JCM 21714</strain>
    </source>
</reference>
<dbReference type="SUPFAM" id="SSF48452">
    <property type="entry name" value="TPR-like"/>
    <property type="match status" value="1"/>
</dbReference>
<dbReference type="Pfam" id="PF25503">
    <property type="entry name" value="TPR_CHK1"/>
    <property type="match status" value="1"/>
</dbReference>
<dbReference type="STRING" id="1298598.JCM21714_3057"/>
<sequence length="578" mass="66017">MDETQRVQSHRTVAEEFIQHFTEEEVEEHLFSIVQHLNVAQSLLTTSEQQGLIKWNRKAGDKAKRAAAFEAALTFYQHSFHLFQADKWQADYDETSKVMLGYGETLYLNRNFDEAEAIFEEVLVHARTNQEKLSIYNLKIQLYTYIHEVKQATNAGLTGVGLFGLTIKDHPGKALVAKEYLLTKLALGKKNGEDLLNLPAVTDDNQRLIMRTLINTNAPTYHVDQNLATILMLRALRLTIKYGDMDLSALVYNNYALTLSAGFGDYNGSYQFGKLAIQHVGDSGDTALEARVYFVFGSFVNHWKQPIRYNLDYLERSQQLSVETGNLHLAGATGAFIGLTHLLKGDNLSEVKEGIERQITLAQVNEFVISSDFLQEILDWIAVLSEPDRQPNWEFPDLTDDMSVAIMHKTLRLQMSFLLNNQSEAVTLMEELEPIVDKMMVLIIAPEYFFYQSLWLTKLLTKCEIPKKTAYKKLRRNVKKLKKWATHAPVNYLHKYLLICAELEKLANNEVKAGRYYHQALQHAEENEFLQDMAIANHCAASFYLSINLPKTAKSYVTEAYNSYIAWGSGSYCTTNER</sequence>
<comment type="caution">
    <text evidence="1">The sequence shown here is derived from an EMBL/GenBank/DDBJ whole genome shotgun (WGS) entry which is preliminary data.</text>
</comment>
<gene>
    <name evidence="1" type="ORF">JCM21714_3057</name>
</gene>
<evidence type="ECO:0000313" key="2">
    <source>
        <dbReference type="Proteomes" id="UP000019102"/>
    </source>
</evidence>
<dbReference type="Gene3D" id="1.25.40.10">
    <property type="entry name" value="Tetratricopeptide repeat domain"/>
    <property type="match status" value="1"/>
</dbReference>
<keyword evidence="1" id="KW-0808">Transferase</keyword>
<name>W4VLC3_9BACI</name>
<proteinExistence type="predicted"/>
<evidence type="ECO:0000313" key="1">
    <source>
        <dbReference type="EMBL" id="GAE93936.1"/>
    </source>
</evidence>
<dbReference type="InterPro" id="IPR053159">
    <property type="entry name" value="Hybrid_Histidine_Kinase"/>
</dbReference>
<dbReference type="eggNOG" id="COG3899">
    <property type="taxonomic scope" value="Bacteria"/>
</dbReference>
<dbReference type="PANTHER" id="PTHR43642:SF1">
    <property type="entry name" value="HYBRID SIGNAL TRANSDUCTION HISTIDINE KINASE G"/>
    <property type="match status" value="1"/>
</dbReference>
<accession>W4VLC3</accession>
<protein>
    <submittedName>
        <fullName evidence="1">Serine/Threonine protein kinase and Signal Transduction Histidine Kinase</fullName>
    </submittedName>
</protein>
<dbReference type="PANTHER" id="PTHR43642">
    <property type="entry name" value="HYBRID SIGNAL TRANSDUCTION HISTIDINE KINASE G"/>
    <property type="match status" value="1"/>
</dbReference>
<organism evidence="1 2">
    <name type="scientific">Gracilibacillus boraciitolerans JCM 21714</name>
    <dbReference type="NCBI Taxonomy" id="1298598"/>
    <lineage>
        <taxon>Bacteria</taxon>
        <taxon>Bacillati</taxon>
        <taxon>Bacillota</taxon>
        <taxon>Bacilli</taxon>
        <taxon>Bacillales</taxon>
        <taxon>Bacillaceae</taxon>
        <taxon>Gracilibacillus</taxon>
    </lineage>
</organism>
<dbReference type="GO" id="GO:0004674">
    <property type="term" value="F:protein serine/threonine kinase activity"/>
    <property type="evidence" value="ECO:0007669"/>
    <property type="project" value="UniProtKB-KW"/>
</dbReference>
<dbReference type="InterPro" id="IPR011990">
    <property type="entry name" value="TPR-like_helical_dom_sf"/>
</dbReference>
<dbReference type="EMBL" id="BAVS01000017">
    <property type="protein sequence ID" value="GAE93936.1"/>
    <property type="molecule type" value="Genomic_DNA"/>
</dbReference>
<keyword evidence="1" id="KW-0723">Serine/threonine-protein kinase</keyword>
<dbReference type="Proteomes" id="UP000019102">
    <property type="component" value="Unassembled WGS sequence"/>
</dbReference>
<keyword evidence="1" id="KW-0418">Kinase</keyword>
<keyword evidence="2" id="KW-1185">Reference proteome</keyword>
<dbReference type="AlphaFoldDB" id="W4VLC3"/>